<evidence type="ECO:0000256" key="1">
    <source>
        <dbReference type="SAM" id="MobiDB-lite"/>
    </source>
</evidence>
<dbReference type="Proteomes" id="UP001589834">
    <property type="component" value="Unassembled WGS sequence"/>
</dbReference>
<comment type="caution">
    <text evidence="3">The sequence shown here is derived from an EMBL/GenBank/DDBJ whole genome shotgun (WGS) entry which is preliminary data.</text>
</comment>
<feature type="region of interest" description="Disordered" evidence="1">
    <location>
        <begin position="213"/>
        <end position="233"/>
    </location>
</feature>
<dbReference type="RefSeq" id="WP_377480593.1">
    <property type="nucleotide sequence ID" value="NZ_JBHLTN010000007.1"/>
</dbReference>
<dbReference type="PANTHER" id="PTHR34351:SF1">
    <property type="entry name" value="SLR1927 PROTEIN"/>
    <property type="match status" value="1"/>
</dbReference>
<organism evidence="3 4">
    <name type="scientific">Ottowia pentelensis</name>
    <dbReference type="NCBI Taxonomy" id="511108"/>
    <lineage>
        <taxon>Bacteria</taxon>
        <taxon>Pseudomonadati</taxon>
        <taxon>Pseudomonadota</taxon>
        <taxon>Betaproteobacteria</taxon>
        <taxon>Burkholderiales</taxon>
        <taxon>Comamonadaceae</taxon>
        <taxon>Ottowia</taxon>
    </lineage>
</organism>
<keyword evidence="2" id="KW-0472">Membrane</keyword>
<evidence type="ECO:0000256" key="2">
    <source>
        <dbReference type="SAM" id="Phobius"/>
    </source>
</evidence>
<reference evidence="3 4" key="1">
    <citation type="submission" date="2024-09" db="EMBL/GenBank/DDBJ databases">
        <authorList>
            <person name="Sun Q."/>
            <person name="Mori K."/>
        </authorList>
    </citation>
    <scope>NUCLEOTIDE SEQUENCE [LARGE SCALE GENOMIC DNA]</scope>
    <source>
        <strain evidence="3 4">NCAIM B.02336</strain>
    </source>
</reference>
<feature type="transmembrane region" description="Helical" evidence="2">
    <location>
        <begin position="82"/>
        <end position="99"/>
    </location>
</feature>
<name>A0ABV6PQ54_9BURK</name>
<protein>
    <submittedName>
        <fullName evidence="3">DUF58 domain-containing protein</fullName>
    </submittedName>
</protein>
<feature type="transmembrane region" description="Helical" evidence="2">
    <location>
        <begin position="58"/>
        <end position="76"/>
    </location>
</feature>
<keyword evidence="2" id="KW-1133">Transmembrane helix</keyword>
<evidence type="ECO:0000313" key="4">
    <source>
        <dbReference type="Proteomes" id="UP001589834"/>
    </source>
</evidence>
<accession>A0ABV6PQ54</accession>
<evidence type="ECO:0000313" key="3">
    <source>
        <dbReference type="EMBL" id="MFC0591950.1"/>
    </source>
</evidence>
<feature type="compositionally biased region" description="Low complexity" evidence="1">
    <location>
        <begin position="216"/>
        <end position="233"/>
    </location>
</feature>
<dbReference type="EMBL" id="JBHLTN010000007">
    <property type="protein sequence ID" value="MFC0591950.1"/>
    <property type="molecule type" value="Genomic_DNA"/>
</dbReference>
<gene>
    <name evidence="3" type="ORF">ACFFGG_05205</name>
</gene>
<proteinExistence type="predicted"/>
<keyword evidence="4" id="KW-1185">Reference proteome</keyword>
<keyword evidence="2" id="KW-0812">Transmembrane</keyword>
<dbReference type="PANTHER" id="PTHR34351">
    <property type="entry name" value="SLR1927 PROTEIN-RELATED"/>
    <property type="match status" value="1"/>
</dbReference>
<sequence length="336" mass="36388">MPANALFDPESAAAPALPWWAARARARQRWARWWQARQPRTDTLLLTQRNVYILPTRAGWMLAATLGVLLIGSINFQLNLGYALTFLLAGCAAAGMVIGHNTLRGLALQLAPPEPVFAGQLARLSVTLVNNRRTPRLAVGVARRGTRQWAWADVPAGGQATVEVAFQPARRGPHAVPALVAETRFPLGSFRIWAPWQPAARVLVYPAPEPQPPALPIGEPAPGSGATSGARASGEFDGVRAYQRGDPLKLVVWKKYARSGELVSRDTQLVQRHALWLDYARAGTPDAEARLSRLAAWVLAADAQQLDYGLRLPGVEIAPDSGPAHRLRCLEALATC</sequence>